<protein>
    <recommendedName>
        <fullName evidence="2 5">Cell shape-determining protein MreC</fullName>
    </recommendedName>
    <alternativeName>
        <fullName evidence="4 5">Cell shape protein MreC</fullName>
    </alternativeName>
</protein>
<reference evidence="9" key="1">
    <citation type="submission" date="2021-03" db="EMBL/GenBank/DDBJ databases">
        <title>Genomic Encyclopedia of Type Strains, Phase IV (KMG-IV): sequencing the most valuable type-strain genomes for metagenomic binning, comparative biology and taxonomic classification.</title>
        <authorList>
            <person name="Goeker M."/>
        </authorList>
    </citation>
    <scope>NUCLEOTIDE SEQUENCE</scope>
    <source>
        <strain evidence="9">DSM 107338</strain>
    </source>
</reference>
<dbReference type="PIRSF" id="PIRSF038471">
    <property type="entry name" value="MreC"/>
    <property type="match status" value="1"/>
</dbReference>
<dbReference type="GO" id="GO:0005886">
    <property type="term" value="C:plasma membrane"/>
    <property type="evidence" value="ECO:0007669"/>
    <property type="project" value="TreeGrafter"/>
</dbReference>
<dbReference type="InterPro" id="IPR055342">
    <property type="entry name" value="MreC_beta-barrel_core"/>
</dbReference>
<dbReference type="GO" id="GO:0008360">
    <property type="term" value="P:regulation of cell shape"/>
    <property type="evidence" value="ECO:0007669"/>
    <property type="project" value="UniProtKB-KW"/>
</dbReference>
<comment type="caution">
    <text evidence="9">The sequence shown here is derived from an EMBL/GenBank/DDBJ whole genome shotgun (WGS) entry which is preliminary data.</text>
</comment>
<dbReference type="NCBIfam" id="TIGR00219">
    <property type="entry name" value="mreC"/>
    <property type="match status" value="1"/>
</dbReference>
<evidence type="ECO:0000256" key="1">
    <source>
        <dbReference type="ARBA" id="ARBA00009369"/>
    </source>
</evidence>
<dbReference type="OrthoDB" id="9792313at2"/>
<gene>
    <name evidence="9" type="ORF">J2Z64_001696</name>
</gene>
<proteinExistence type="inferred from homology"/>
<feature type="transmembrane region" description="Helical" evidence="7">
    <location>
        <begin position="9"/>
        <end position="27"/>
    </location>
</feature>
<dbReference type="RefSeq" id="WP_149475497.1">
    <property type="nucleotide sequence ID" value="NZ_JAGGMB010000004.1"/>
</dbReference>
<evidence type="ECO:0000256" key="3">
    <source>
        <dbReference type="ARBA" id="ARBA00022960"/>
    </source>
</evidence>
<dbReference type="EMBL" id="JAGGMB010000004">
    <property type="protein sequence ID" value="MBP2077444.1"/>
    <property type="molecule type" value="Genomic_DNA"/>
</dbReference>
<keyword evidence="3 5" id="KW-0133">Cell shape</keyword>
<dbReference type="Pfam" id="PF04085">
    <property type="entry name" value="MreC"/>
    <property type="match status" value="1"/>
</dbReference>
<name>A0A9X0YUL6_9BACI</name>
<evidence type="ECO:0000256" key="6">
    <source>
        <dbReference type="SAM" id="Coils"/>
    </source>
</evidence>
<dbReference type="InterPro" id="IPR007221">
    <property type="entry name" value="MreC"/>
</dbReference>
<dbReference type="Proteomes" id="UP001138793">
    <property type="component" value="Unassembled WGS sequence"/>
</dbReference>
<dbReference type="Gene3D" id="2.40.10.340">
    <property type="entry name" value="Rod shape-determining protein MreC, domain 1"/>
    <property type="match status" value="1"/>
</dbReference>
<dbReference type="Gene3D" id="2.40.10.350">
    <property type="entry name" value="Rod shape-determining protein MreC, domain 2"/>
    <property type="match status" value="1"/>
</dbReference>
<evidence type="ECO:0000259" key="8">
    <source>
        <dbReference type="Pfam" id="PF04085"/>
    </source>
</evidence>
<dbReference type="PANTHER" id="PTHR34138">
    <property type="entry name" value="CELL SHAPE-DETERMINING PROTEIN MREC"/>
    <property type="match status" value="1"/>
</dbReference>
<feature type="domain" description="Rod shape-determining protein MreC beta-barrel core" evidence="8">
    <location>
        <begin position="122"/>
        <end position="276"/>
    </location>
</feature>
<dbReference type="Gene3D" id="1.20.5.490">
    <property type="entry name" value="Single helix bin"/>
    <property type="match status" value="1"/>
</dbReference>
<evidence type="ECO:0000256" key="2">
    <source>
        <dbReference type="ARBA" id="ARBA00013855"/>
    </source>
</evidence>
<keyword evidence="7" id="KW-0812">Transmembrane</keyword>
<comment type="similarity">
    <text evidence="1 5">Belongs to the MreC family.</text>
</comment>
<evidence type="ECO:0000256" key="7">
    <source>
        <dbReference type="SAM" id="Phobius"/>
    </source>
</evidence>
<accession>A0A9X0YUL6</accession>
<dbReference type="PANTHER" id="PTHR34138:SF1">
    <property type="entry name" value="CELL SHAPE-DETERMINING PROTEIN MREC"/>
    <property type="match status" value="1"/>
</dbReference>
<keyword evidence="6" id="KW-0175">Coiled coil</keyword>
<evidence type="ECO:0000313" key="9">
    <source>
        <dbReference type="EMBL" id="MBP2077444.1"/>
    </source>
</evidence>
<keyword evidence="7" id="KW-1133">Transmembrane helix</keyword>
<sequence>MQFFRNKRLFILLIGFIVLVALIGYSLNNRENLSTPVKFINDAVGWTQEVIHTPVKFITDIVSNINDFKNTYEENQLLKEQLSQYQTLTYEVQEIKKENEELMALLEIEDSARDYDPIQATVISRSPERWVEQVTINKGRQDGVTNNMVVITAEGMVGKIQSASEFTSTVQLLTGFDQFNRISATISRGDDEKSIFGMIEGFEDETNSLLFRIIEESDKNLEEGELVVSSELGGEFPAGLPIGTVKEVVSDQYGLTRIAMVEPAADLYELSHVIVVDRALGSPEENSDEEEDE</sequence>
<evidence type="ECO:0000256" key="4">
    <source>
        <dbReference type="ARBA" id="ARBA00032089"/>
    </source>
</evidence>
<comment type="function">
    <text evidence="5">Involved in formation and maintenance of cell shape.</text>
</comment>
<keyword evidence="10" id="KW-1185">Reference proteome</keyword>
<evidence type="ECO:0000256" key="5">
    <source>
        <dbReference type="PIRNR" id="PIRNR038471"/>
    </source>
</evidence>
<evidence type="ECO:0000313" key="10">
    <source>
        <dbReference type="Proteomes" id="UP001138793"/>
    </source>
</evidence>
<dbReference type="InterPro" id="IPR042177">
    <property type="entry name" value="Cell/Rod_1"/>
</dbReference>
<keyword evidence="7" id="KW-0472">Membrane</keyword>
<organism evidence="9 10">
    <name type="scientific">Oceanobacillus polygoni</name>
    <dbReference type="NCBI Taxonomy" id="1235259"/>
    <lineage>
        <taxon>Bacteria</taxon>
        <taxon>Bacillati</taxon>
        <taxon>Bacillota</taxon>
        <taxon>Bacilli</taxon>
        <taxon>Bacillales</taxon>
        <taxon>Bacillaceae</taxon>
        <taxon>Oceanobacillus</taxon>
    </lineage>
</organism>
<dbReference type="InterPro" id="IPR042175">
    <property type="entry name" value="Cell/Rod_MreC_2"/>
</dbReference>
<dbReference type="AlphaFoldDB" id="A0A9X0YUL6"/>
<feature type="coiled-coil region" evidence="6">
    <location>
        <begin position="78"/>
        <end position="112"/>
    </location>
</feature>